<sequence length="322" mass="34394">MAPAETAPIPPHVARAAVHWLLELDAGGDGARRQWQAWMDADPLHARAWQRIAEVDGQLRSLSTPVALRTLAAPGLARRHAVRLAVLLTAGAGGLLAARQTGTWQQLAADLSTATGERRETVLADGTRLMLNTASAVDLRYTAAERLIVLRAGEILVHSAPDATRRHPPRPLRVRTAEGTVRAIGTRFTVRQQGGQTAVAVLEGAVELTPAHAPHTARRLSAGEQGRFTTTAASLPAPLWEGAAAWADGMLVADDMPLPDFLAELARHRPGVLRCAPGAAGLRVSGSYPLADTDRVLAALTLSLPVQVRSRTRWWVVVEARS</sequence>
<dbReference type="AlphaFoldDB" id="A0A3R7H4L9"/>
<dbReference type="InterPro" id="IPR006860">
    <property type="entry name" value="FecR"/>
</dbReference>
<dbReference type="RefSeq" id="WP_094436069.1">
    <property type="nucleotide sequence ID" value="NZ_NKDB02000001.1"/>
</dbReference>
<dbReference type="PIRSF" id="PIRSF018266">
    <property type="entry name" value="FecR"/>
    <property type="match status" value="1"/>
</dbReference>
<name>A0A3R7H4L9_9BURK</name>
<dbReference type="Pfam" id="PF04773">
    <property type="entry name" value="FecR"/>
    <property type="match status" value="1"/>
</dbReference>
<evidence type="ECO:0000259" key="1">
    <source>
        <dbReference type="Pfam" id="PF04773"/>
    </source>
</evidence>
<feature type="domain" description="FecR N-terminal" evidence="2">
    <location>
        <begin position="15"/>
        <end position="54"/>
    </location>
</feature>
<reference evidence="3 4" key="1">
    <citation type="submission" date="2018-09" db="EMBL/GenBank/DDBJ databases">
        <title>Genome comparison of Alicycliphilus sp. BQ1, a polyurethanolytic bacterium, with its closest phylogenetic relatives Alicycliphilus denitrificans BC and K601, unable to attack polyurethane.</title>
        <authorList>
            <person name="Loza-Tavera H."/>
            <person name="Lozano L."/>
            <person name="Cevallos M."/>
            <person name="Maya-Lucas O."/>
            <person name="Garcia-Mena J."/>
            <person name="Hernandez J."/>
        </authorList>
    </citation>
    <scope>NUCLEOTIDE SEQUENCE [LARGE SCALE GENOMIC DNA]</scope>
    <source>
        <strain evidence="3 4">BQ1</strain>
    </source>
</reference>
<proteinExistence type="predicted"/>
<dbReference type="PANTHER" id="PTHR30273:SF2">
    <property type="entry name" value="PROTEIN FECR"/>
    <property type="match status" value="1"/>
</dbReference>
<feature type="domain" description="FecR protein" evidence="1">
    <location>
        <begin position="110"/>
        <end position="207"/>
    </location>
</feature>
<dbReference type="PANTHER" id="PTHR30273">
    <property type="entry name" value="PERIPLASMIC SIGNAL SENSOR AND SIGMA FACTOR ACTIVATOR FECR-RELATED"/>
    <property type="match status" value="1"/>
</dbReference>
<evidence type="ECO:0000259" key="2">
    <source>
        <dbReference type="Pfam" id="PF16220"/>
    </source>
</evidence>
<dbReference type="EMBL" id="NKDB02000001">
    <property type="protein sequence ID" value="RKJ99308.1"/>
    <property type="molecule type" value="Genomic_DNA"/>
</dbReference>
<dbReference type="Proteomes" id="UP000216225">
    <property type="component" value="Unassembled WGS sequence"/>
</dbReference>
<evidence type="ECO:0000313" key="4">
    <source>
        <dbReference type="Proteomes" id="UP000216225"/>
    </source>
</evidence>
<protein>
    <submittedName>
        <fullName evidence="3">DUF4880 domain-containing protein</fullName>
    </submittedName>
</protein>
<dbReference type="InterPro" id="IPR012373">
    <property type="entry name" value="Ferrdict_sens_TM"/>
</dbReference>
<dbReference type="GO" id="GO:0016989">
    <property type="term" value="F:sigma factor antagonist activity"/>
    <property type="evidence" value="ECO:0007669"/>
    <property type="project" value="TreeGrafter"/>
</dbReference>
<gene>
    <name evidence="3" type="ORF">CE154_006075</name>
</gene>
<accession>A0A3R7H4L9</accession>
<comment type="caution">
    <text evidence="3">The sequence shown here is derived from an EMBL/GenBank/DDBJ whole genome shotgun (WGS) entry which is preliminary data.</text>
</comment>
<organism evidence="3 4">
    <name type="scientific">Alicycliphilus denitrificans</name>
    <dbReference type="NCBI Taxonomy" id="179636"/>
    <lineage>
        <taxon>Bacteria</taxon>
        <taxon>Pseudomonadati</taxon>
        <taxon>Pseudomonadota</taxon>
        <taxon>Betaproteobacteria</taxon>
        <taxon>Burkholderiales</taxon>
        <taxon>Comamonadaceae</taxon>
        <taxon>Alicycliphilus</taxon>
    </lineage>
</organism>
<dbReference type="Pfam" id="PF16220">
    <property type="entry name" value="DUF4880"/>
    <property type="match status" value="1"/>
</dbReference>
<evidence type="ECO:0000313" key="3">
    <source>
        <dbReference type="EMBL" id="RKJ99308.1"/>
    </source>
</evidence>
<dbReference type="InterPro" id="IPR032623">
    <property type="entry name" value="FecR_N"/>
</dbReference>
<dbReference type="Gene3D" id="2.60.120.1440">
    <property type="match status" value="1"/>
</dbReference>